<dbReference type="EMBL" id="CP036318">
    <property type="protein sequence ID" value="QDV59007.1"/>
    <property type="molecule type" value="Genomic_DNA"/>
</dbReference>
<name>A0A518J0Z5_9BACT</name>
<evidence type="ECO:0000313" key="2">
    <source>
        <dbReference type="EMBL" id="QDV59007.1"/>
    </source>
</evidence>
<evidence type="ECO:0000256" key="1">
    <source>
        <dbReference type="SAM" id="Phobius"/>
    </source>
</evidence>
<dbReference type="Proteomes" id="UP000316770">
    <property type="component" value="Chromosome"/>
</dbReference>
<feature type="transmembrane region" description="Helical" evidence="1">
    <location>
        <begin position="7"/>
        <end position="24"/>
    </location>
</feature>
<dbReference type="RefSeq" id="WP_145289998.1">
    <property type="nucleotide sequence ID" value="NZ_CP036318.1"/>
</dbReference>
<keyword evidence="1" id="KW-1133">Transmembrane helix</keyword>
<keyword evidence="1" id="KW-0812">Transmembrane</keyword>
<evidence type="ECO:0000313" key="3">
    <source>
        <dbReference type="Proteomes" id="UP000316770"/>
    </source>
</evidence>
<protein>
    <submittedName>
        <fullName evidence="2">Uncharacterized protein</fullName>
    </submittedName>
</protein>
<keyword evidence="3" id="KW-1185">Reference proteome</keyword>
<proteinExistence type="predicted"/>
<organism evidence="2 3">
    <name type="scientific">Rosistilla oblonga</name>
    <dbReference type="NCBI Taxonomy" id="2527990"/>
    <lineage>
        <taxon>Bacteria</taxon>
        <taxon>Pseudomonadati</taxon>
        <taxon>Planctomycetota</taxon>
        <taxon>Planctomycetia</taxon>
        <taxon>Pirellulales</taxon>
        <taxon>Pirellulaceae</taxon>
        <taxon>Rosistilla</taxon>
    </lineage>
</organism>
<dbReference type="AlphaFoldDB" id="A0A518J0Z5"/>
<accession>A0A518J0Z5</accession>
<gene>
    <name evidence="2" type="ORF">Mal33_50320</name>
</gene>
<sequence>MLKQYRLLIFLGIAIIAIAFSILVPRVNRYIVGEHHRDVIREFDRWAEEYAVVTDYYSATRAANMIGYISTYYTPCDGYRSDDETEQRLQVARQRSMTQIADALSAYTGNVMADPLDWPAEIHDNTQHPAEVD</sequence>
<keyword evidence="1" id="KW-0472">Membrane</keyword>
<reference evidence="2 3" key="1">
    <citation type="submission" date="2019-02" db="EMBL/GenBank/DDBJ databases">
        <title>Deep-cultivation of Planctomycetes and their phenomic and genomic characterization uncovers novel biology.</title>
        <authorList>
            <person name="Wiegand S."/>
            <person name="Jogler M."/>
            <person name="Boedeker C."/>
            <person name="Pinto D."/>
            <person name="Vollmers J."/>
            <person name="Rivas-Marin E."/>
            <person name="Kohn T."/>
            <person name="Peeters S.H."/>
            <person name="Heuer A."/>
            <person name="Rast P."/>
            <person name="Oberbeckmann S."/>
            <person name="Bunk B."/>
            <person name="Jeske O."/>
            <person name="Meyerdierks A."/>
            <person name="Storesund J.E."/>
            <person name="Kallscheuer N."/>
            <person name="Luecker S."/>
            <person name="Lage O.M."/>
            <person name="Pohl T."/>
            <person name="Merkel B.J."/>
            <person name="Hornburger P."/>
            <person name="Mueller R.-W."/>
            <person name="Bruemmer F."/>
            <person name="Labrenz M."/>
            <person name="Spormann A.M."/>
            <person name="Op den Camp H."/>
            <person name="Overmann J."/>
            <person name="Amann R."/>
            <person name="Jetten M.S.M."/>
            <person name="Mascher T."/>
            <person name="Medema M.H."/>
            <person name="Devos D.P."/>
            <person name="Kaster A.-K."/>
            <person name="Ovreas L."/>
            <person name="Rohde M."/>
            <person name="Galperin M.Y."/>
            <person name="Jogler C."/>
        </authorList>
    </citation>
    <scope>NUCLEOTIDE SEQUENCE [LARGE SCALE GENOMIC DNA]</scope>
    <source>
        <strain evidence="2 3">Mal33</strain>
    </source>
</reference>